<protein>
    <recommendedName>
        <fullName evidence="2">DUF6533 domain-containing protein</fullName>
    </recommendedName>
</protein>
<evidence type="ECO:0000313" key="3">
    <source>
        <dbReference type="EMBL" id="OAX32961.1"/>
    </source>
</evidence>
<keyword evidence="1" id="KW-0472">Membrane</keyword>
<feature type="transmembrane region" description="Helical" evidence="1">
    <location>
        <begin position="235"/>
        <end position="256"/>
    </location>
</feature>
<sequence>MAPVIDDPVWSINVQRILSYPIVASIALVVYDWGEPEGGTLRKELLMITYSPALTFSQEFELVWMQKWSLMTVLYLGVRYTGIPYSVVIVMYGLPSVSMTDAVRTAVAFARLWMPYSVNAILNIIMITRLYAIYQRSRRMLIFLVIMLMANTVAGVVDIAVATRNMSMKEFVLAGTYMCIYTPEGNPQPAMDEAWVFGIAWEAFVLCLALWAAVQHIRELRRSSTGWTTGDYFKVLMKAHVLYFIAFAVVSCFNVGLLSPNTTDSSSVGVQIYDSIPEIASVVQMFMLGPRLILSIRQYHAKLVADSHSRIGITAIASQELTHVTTSSSV</sequence>
<name>A0A1B7MK48_9AGAM</name>
<feature type="transmembrane region" description="Helical" evidence="1">
    <location>
        <begin position="276"/>
        <end position="294"/>
    </location>
</feature>
<dbReference type="InParanoid" id="A0A1B7MK48"/>
<dbReference type="EMBL" id="KV448871">
    <property type="protein sequence ID" value="OAX32961.1"/>
    <property type="molecule type" value="Genomic_DNA"/>
</dbReference>
<feature type="domain" description="DUF6533" evidence="2">
    <location>
        <begin position="22"/>
        <end position="83"/>
    </location>
</feature>
<evidence type="ECO:0000256" key="1">
    <source>
        <dbReference type="SAM" id="Phobius"/>
    </source>
</evidence>
<reference evidence="3 4" key="1">
    <citation type="submission" date="2016-06" db="EMBL/GenBank/DDBJ databases">
        <title>Comparative genomics of the ectomycorrhizal sister species Rhizopogon vinicolor and Rhizopogon vesiculosus (Basidiomycota: Boletales) reveals a divergence of the mating type B locus.</title>
        <authorList>
            <consortium name="DOE Joint Genome Institute"/>
            <person name="Mujic A.B."/>
            <person name="Kuo A."/>
            <person name="Tritt A."/>
            <person name="Lipzen A."/>
            <person name="Chen C."/>
            <person name="Johnson J."/>
            <person name="Sharma A."/>
            <person name="Barry K."/>
            <person name="Grigoriev I.V."/>
            <person name="Spatafora J.W."/>
        </authorList>
    </citation>
    <scope>NUCLEOTIDE SEQUENCE [LARGE SCALE GENOMIC DNA]</scope>
    <source>
        <strain evidence="3 4">AM-OR11-026</strain>
    </source>
</reference>
<dbReference type="OrthoDB" id="3349377at2759"/>
<keyword evidence="1" id="KW-0812">Transmembrane</keyword>
<feature type="transmembrane region" description="Helical" evidence="1">
    <location>
        <begin position="141"/>
        <end position="162"/>
    </location>
</feature>
<dbReference type="Proteomes" id="UP000092154">
    <property type="component" value="Unassembled WGS sequence"/>
</dbReference>
<feature type="transmembrane region" description="Helical" evidence="1">
    <location>
        <begin position="73"/>
        <end position="94"/>
    </location>
</feature>
<dbReference type="InterPro" id="IPR045340">
    <property type="entry name" value="DUF6533"/>
</dbReference>
<dbReference type="AlphaFoldDB" id="A0A1B7MK48"/>
<evidence type="ECO:0000259" key="2">
    <source>
        <dbReference type="Pfam" id="PF20151"/>
    </source>
</evidence>
<keyword evidence="4" id="KW-1185">Reference proteome</keyword>
<keyword evidence="1" id="KW-1133">Transmembrane helix</keyword>
<proteinExistence type="predicted"/>
<dbReference type="Pfam" id="PF20151">
    <property type="entry name" value="DUF6533"/>
    <property type="match status" value="1"/>
</dbReference>
<gene>
    <name evidence="3" type="ORF">K503DRAFT_869856</name>
</gene>
<feature type="transmembrane region" description="Helical" evidence="1">
    <location>
        <begin position="114"/>
        <end position="134"/>
    </location>
</feature>
<accession>A0A1B7MK48</accession>
<organism evidence="3 4">
    <name type="scientific">Rhizopogon vinicolor AM-OR11-026</name>
    <dbReference type="NCBI Taxonomy" id="1314800"/>
    <lineage>
        <taxon>Eukaryota</taxon>
        <taxon>Fungi</taxon>
        <taxon>Dikarya</taxon>
        <taxon>Basidiomycota</taxon>
        <taxon>Agaricomycotina</taxon>
        <taxon>Agaricomycetes</taxon>
        <taxon>Agaricomycetidae</taxon>
        <taxon>Boletales</taxon>
        <taxon>Suillineae</taxon>
        <taxon>Rhizopogonaceae</taxon>
        <taxon>Rhizopogon</taxon>
    </lineage>
</organism>
<evidence type="ECO:0000313" key="4">
    <source>
        <dbReference type="Proteomes" id="UP000092154"/>
    </source>
</evidence>
<feature type="transmembrane region" description="Helical" evidence="1">
    <location>
        <begin position="194"/>
        <end position="214"/>
    </location>
</feature>